<feature type="region of interest" description="Disordered" evidence="2">
    <location>
        <begin position="25"/>
        <end position="67"/>
    </location>
</feature>
<feature type="chain" id="PRO_5045612504" evidence="4">
    <location>
        <begin position="23"/>
        <end position="299"/>
    </location>
</feature>
<feature type="compositionally biased region" description="Gly residues" evidence="2">
    <location>
        <begin position="46"/>
        <end position="61"/>
    </location>
</feature>
<keyword evidence="7" id="KW-1185">Reference proteome</keyword>
<evidence type="ECO:0000256" key="4">
    <source>
        <dbReference type="SAM" id="SignalP"/>
    </source>
</evidence>
<organism evidence="6 7">
    <name type="scientific">Lysobacter korlensis</name>
    <dbReference type="NCBI Taxonomy" id="553636"/>
    <lineage>
        <taxon>Bacteria</taxon>
        <taxon>Pseudomonadati</taxon>
        <taxon>Pseudomonadota</taxon>
        <taxon>Gammaproteobacteria</taxon>
        <taxon>Lysobacterales</taxon>
        <taxon>Lysobacteraceae</taxon>
        <taxon>Lysobacter</taxon>
    </lineage>
</organism>
<keyword evidence="3" id="KW-1133">Transmembrane helix</keyword>
<evidence type="ECO:0000256" key="2">
    <source>
        <dbReference type="SAM" id="MobiDB-lite"/>
    </source>
</evidence>
<evidence type="ECO:0000313" key="6">
    <source>
        <dbReference type="EMBL" id="MFC0680997.1"/>
    </source>
</evidence>
<dbReference type="EMBL" id="JBHLTG010000006">
    <property type="protein sequence ID" value="MFC0680997.1"/>
    <property type="molecule type" value="Genomic_DNA"/>
</dbReference>
<evidence type="ECO:0000256" key="1">
    <source>
        <dbReference type="SAM" id="Coils"/>
    </source>
</evidence>
<feature type="transmembrane region" description="Helical" evidence="3">
    <location>
        <begin position="255"/>
        <end position="279"/>
    </location>
</feature>
<name>A0ABV6RX13_9GAMM</name>
<keyword evidence="1" id="KW-0175">Coiled coil</keyword>
<evidence type="ECO:0000313" key="7">
    <source>
        <dbReference type="Proteomes" id="UP001589896"/>
    </source>
</evidence>
<dbReference type="PROSITE" id="PS51257">
    <property type="entry name" value="PROKAR_LIPOPROTEIN"/>
    <property type="match status" value="1"/>
</dbReference>
<feature type="coiled-coil region" evidence="1">
    <location>
        <begin position="148"/>
        <end position="175"/>
    </location>
</feature>
<feature type="domain" description="DUF4349" evidence="5">
    <location>
        <begin position="68"/>
        <end position="276"/>
    </location>
</feature>
<evidence type="ECO:0000259" key="5">
    <source>
        <dbReference type="Pfam" id="PF14257"/>
    </source>
</evidence>
<reference evidence="6 7" key="1">
    <citation type="submission" date="2024-09" db="EMBL/GenBank/DDBJ databases">
        <authorList>
            <person name="Sun Q."/>
            <person name="Mori K."/>
        </authorList>
    </citation>
    <scope>NUCLEOTIDE SEQUENCE [LARGE SCALE GENOMIC DNA]</scope>
    <source>
        <strain evidence="6 7">KCTC 23076</strain>
    </source>
</reference>
<dbReference type="RefSeq" id="WP_386673213.1">
    <property type="nucleotide sequence ID" value="NZ_JBHLTG010000006.1"/>
</dbReference>
<dbReference type="InterPro" id="IPR025645">
    <property type="entry name" value="DUF4349"/>
</dbReference>
<proteinExistence type="predicted"/>
<comment type="caution">
    <text evidence="6">The sequence shown here is derived from an EMBL/GenBank/DDBJ whole genome shotgun (WGS) entry which is preliminary data.</text>
</comment>
<feature type="signal peptide" evidence="4">
    <location>
        <begin position="1"/>
        <end position="22"/>
    </location>
</feature>
<evidence type="ECO:0000256" key="3">
    <source>
        <dbReference type="SAM" id="Phobius"/>
    </source>
</evidence>
<keyword evidence="4" id="KW-0732">Signal</keyword>
<dbReference type="Pfam" id="PF14257">
    <property type="entry name" value="DUF4349"/>
    <property type="match status" value="1"/>
</dbReference>
<keyword evidence="3" id="KW-0812">Transmembrane</keyword>
<gene>
    <name evidence="6" type="ORF">ACFFGH_24470</name>
</gene>
<dbReference type="Proteomes" id="UP001589896">
    <property type="component" value="Unassembled WGS sequence"/>
</dbReference>
<sequence length="299" mass="30494">MKRILPPAIVLLAALALGGCSALTNSESSGGQAGPGVGAPAAPDEAGGGEGGSDGGDSGGEGESDADRSIVTTGTMTITAVDPLEAAAEATRIVERLGGRVDERSEFAPEGGDAGGAILTLRIPADELTGAIESLRDLGEVEHVATTASDVTREVQDLDARIEALRASHDRLLALLADATDTKVLIEIETAVSDRQAELESLEAHRRSLADAVSMSTLELTLQSEEVAPVDRPETFLDGLAAGWNAMVALGSTTLVVFGALLPWLVLGGLLALLIVWIVRLAHRRSRGAAAAAPGDGTA</sequence>
<accession>A0ABV6RX13</accession>
<protein>
    <submittedName>
        <fullName evidence="6">DUF4349 domain-containing protein</fullName>
    </submittedName>
</protein>
<keyword evidence="3" id="KW-0472">Membrane</keyword>